<dbReference type="SMART" id="SM00461">
    <property type="entry name" value="WH1"/>
    <property type="match status" value="1"/>
</dbReference>
<proteinExistence type="predicted"/>
<dbReference type="GO" id="GO:0003779">
    <property type="term" value="F:actin binding"/>
    <property type="evidence" value="ECO:0007669"/>
    <property type="project" value="InterPro"/>
</dbReference>
<evidence type="ECO:0000259" key="10">
    <source>
        <dbReference type="PROSITE" id="PS50229"/>
    </source>
</evidence>
<dbReference type="AlphaFoldDB" id="A0AA38HBR4"/>
<keyword evidence="5" id="KW-0677">Repeat</keyword>
<dbReference type="GO" id="GO:0005856">
    <property type="term" value="C:cytoskeleton"/>
    <property type="evidence" value="ECO:0007669"/>
    <property type="project" value="UniProtKB-SubCell"/>
</dbReference>
<evidence type="ECO:0000256" key="8">
    <source>
        <dbReference type="SAM" id="MobiDB-lite"/>
    </source>
</evidence>
<dbReference type="SUPFAM" id="SSF50729">
    <property type="entry name" value="PH domain-like"/>
    <property type="match status" value="1"/>
</dbReference>
<keyword evidence="3" id="KW-0963">Cytoplasm</keyword>
<dbReference type="InterPro" id="IPR033927">
    <property type="entry name" value="WASPfam_EVH1"/>
</dbReference>
<feature type="compositionally biased region" description="Basic and acidic residues" evidence="8">
    <location>
        <begin position="133"/>
        <end position="153"/>
    </location>
</feature>
<dbReference type="GO" id="GO:0005634">
    <property type="term" value="C:nucleus"/>
    <property type="evidence" value="ECO:0007669"/>
    <property type="project" value="UniProtKB-SubCell"/>
</dbReference>
<dbReference type="InterPro" id="IPR000095">
    <property type="entry name" value="CRIB_dom"/>
</dbReference>
<feature type="domain" description="WH2" evidence="11">
    <location>
        <begin position="396"/>
        <end position="415"/>
    </location>
</feature>
<organism evidence="12 13">
    <name type="scientific">Dioszegia hungarica</name>
    <dbReference type="NCBI Taxonomy" id="4972"/>
    <lineage>
        <taxon>Eukaryota</taxon>
        <taxon>Fungi</taxon>
        <taxon>Dikarya</taxon>
        <taxon>Basidiomycota</taxon>
        <taxon>Agaricomycotina</taxon>
        <taxon>Tremellomycetes</taxon>
        <taxon>Tremellales</taxon>
        <taxon>Bulleribasidiaceae</taxon>
        <taxon>Dioszegia</taxon>
    </lineage>
</organism>
<dbReference type="SUPFAM" id="SSF47912">
    <property type="entry name" value="Wiscott-Aldrich syndrome protein, WASP, C-terminal domain"/>
    <property type="match status" value="1"/>
</dbReference>
<dbReference type="CDD" id="cd00132">
    <property type="entry name" value="CRIB"/>
    <property type="match status" value="1"/>
</dbReference>
<keyword evidence="13" id="KW-1185">Reference proteome</keyword>
<feature type="domain" description="WH1" evidence="10">
    <location>
        <begin position="19"/>
        <end position="129"/>
    </location>
</feature>
<evidence type="ECO:0000256" key="1">
    <source>
        <dbReference type="ARBA" id="ARBA00004123"/>
    </source>
</evidence>
<evidence type="ECO:0000259" key="11">
    <source>
        <dbReference type="PROSITE" id="PS51082"/>
    </source>
</evidence>
<dbReference type="InterPro" id="IPR003124">
    <property type="entry name" value="WH2_dom"/>
</dbReference>
<dbReference type="PROSITE" id="PS50229">
    <property type="entry name" value="WH1"/>
    <property type="match status" value="1"/>
</dbReference>
<dbReference type="PROSITE" id="PS51082">
    <property type="entry name" value="WH2"/>
    <property type="match status" value="1"/>
</dbReference>
<dbReference type="PANTHER" id="PTHR11202">
    <property type="entry name" value="SPROUTY-RELATED, EVH1 DOMAIN-CONTAINING PROTEIN FAMILY MEMBER"/>
    <property type="match status" value="1"/>
</dbReference>
<feature type="region of interest" description="Disordered" evidence="8">
    <location>
        <begin position="459"/>
        <end position="479"/>
    </location>
</feature>
<name>A0AA38HBR4_9TREE</name>
<sequence>MPASLTLSPDDKDKIKRAVPKGSNKIITATVARIYECPEGGREWQYAGQEGALVLSADKAKGALSFKMIDLTGRGVVWEHEVPIEVEYNQDKPFFHSWQGDDASYAFIFPNEQEANDFYKKVANRAKYAVKMKDKKDTKEARAEERAREKADKAGAAAVAQSSSSSPAKSSPLRKKKTTAKAFDKSMISAPKSESFQHLAHMGYDSQKGFSSVGVDPTWKALLEQLSMKGISAKDIQENEQFIKDFVEQSGGIEAATAAAARKPPPPPAPTSRRKPAPPPPASRAPPPPSRPQSGFSAAPMAPPPPPPPPPGRSAPTAPMAPPPPPGRSAPAAPMAPPPPPPPPGRSGAPPPPPPPPGRSGPPPPPPPPGRSSAAPPPPPPPSGGAPPLPPAAAGGRSALLASIQGQGMSKLRKVDDSEKKISPLAGAAAVGVGAGGAAAVVAATEDTPDLASSLAQALAKRKDNMGDSDEESSDEDWD</sequence>
<dbReference type="InterPro" id="IPR011993">
    <property type="entry name" value="PH-like_dom_sf"/>
</dbReference>
<dbReference type="PANTHER" id="PTHR11202:SF36">
    <property type="entry name" value="ACTIN NUCLEATION-PROMOTING FACTOR WASL"/>
    <property type="match status" value="1"/>
</dbReference>
<comment type="subcellular location">
    <subcellularLocation>
        <location evidence="2">Cytoplasm</location>
        <location evidence="2">Cytoskeleton</location>
    </subcellularLocation>
    <subcellularLocation>
        <location evidence="1">Nucleus</location>
    </subcellularLocation>
</comment>
<evidence type="ECO:0000259" key="9">
    <source>
        <dbReference type="PROSITE" id="PS50108"/>
    </source>
</evidence>
<evidence type="ECO:0000256" key="6">
    <source>
        <dbReference type="ARBA" id="ARBA00023212"/>
    </source>
</evidence>
<feature type="compositionally biased region" description="Acidic residues" evidence="8">
    <location>
        <begin position="467"/>
        <end position="479"/>
    </location>
</feature>
<gene>
    <name evidence="12" type="ORF">MKK02DRAFT_43170</name>
</gene>
<dbReference type="PROSITE" id="PS50108">
    <property type="entry name" value="CRIB"/>
    <property type="match status" value="1"/>
</dbReference>
<accession>A0AA38HBR4</accession>
<dbReference type="Gene3D" id="3.90.810.10">
    <property type="entry name" value="CRIB domain"/>
    <property type="match status" value="1"/>
</dbReference>
<dbReference type="Proteomes" id="UP001164286">
    <property type="component" value="Unassembled WGS sequence"/>
</dbReference>
<dbReference type="InterPro" id="IPR036936">
    <property type="entry name" value="CRIB_dom_sf"/>
</dbReference>
<dbReference type="InterPro" id="IPR011026">
    <property type="entry name" value="WAS_C"/>
</dbReference>
<keyword evidence="7" id="KW-0539">Nucleus</keyword>
<dbReference type="CDD" id="cd01205">
    <property type="entry name" value="EVH1_WASP-like"/>
    <property type="match status" value="1"/>
</dbReference>
<evidence type="ECO:0000256" key="3">
    <source>
        <dbReference type="ARBA" id="ARBA00022490"/>
    </source>
</evidence>
<dbReference type="FunFam" id="3.90.810.10:FF:000010">
    <property type="entry name" value="Related to Neural Wiskott-Aldrich syndrome protein"/>
    <property type="match status" value="1"/>
</dbReference>
<dbReference type="Gene3D" id="2.30.29.30">
    <property type="entry name" value="Pleckstrin-homology domain (PH domain)/Phosphotyrosine-binding domain (PTB)"/>
    <property type="match status" value="1"/>
</dbReference>
<comment type="caution">
    <text evidence="12">The sequence shown here is derived from an EMBL/GenBank/DDBJ whole genome shotgun (WGS) entry which is preliminary data.</text>
</comment>
<dbReference type="InterPro" id="IPR000697">
    <property type="entry name" value="WH1/EVH1_dom"/>
</dbReference>
<dbReference type="Pfam" id="PF00786">
    <property type="entry name" value="PBD"/>
    <property type="match status" value="1"/>
</dbReference>
<dbReference type="Pfam" id="PF00568">
    <property type="entry name" value="WH1"/>
    <property type="match status" value="1"/>
</dbReference>
<keyword evidence="6" id="KW-0206">Cytoskeleton</keyword>
<feature type="compositionally biased region" description="Pro residues" evidence="8">
    <location>
        <begin position="277"/>
        <end position="291"/>
    </location>
</feature>
<dbReference type="GeneID" id="77731512"/>
<feature type="compositionally biased region" description="Low complexity" evidence="8">
    <location>
        <begin position="154"/>
        <end position="171"/>
    </location>
</feature>
<evidence type="ECO:0000256" key="4">
    <source>
        <dbReference type="ARBA" id="ARBA00022553"/>
    </source>
</evidence>
<evidence type="ECO:0000313" key="12">
    <source>
        <dbReference type="EMBL" id="KAI9637250.1"/>
    </source>
</evidence>
<feature type="domain" description="CRIB" evidence="9">
    <location>
        <begin position="188"/>
        <end position="203"/>
    </location>
</feature>
<evidence type="ECO:0000313" key="13">
    <source>
        <dbReference type="Proteomes" id="UP001164286"/>
    </source>
</evidence>
<feature type="compositionally biased region" description="Pro residues" evidence="8">
    <location>
        <begin position="301"/>
        <end position="391"/>
    </location>
</feature>
<feature type="region of interest" description="Disordered" evidence="8">
    <location>
        <begin position="133"/>
        <end position="186"/>
    </location>
</feature>
<keyword evidence="4" id="KW-0597">Phosphoprotein</keyword>
<evidence type="ECO:0000256" key="5">
    <source>
        <dbReference type="ARBA" id="ARBA00022737"/>
    </source>
</evidence>
<evidence type="ECO:0000256" key="7">
    <source>
        <dbReference type="ARBA" id="ARBA00023242"/>
    </source>
</evidence>
<evidence type="ECO:0000256" key="2">
    <source>
        <dbReference type="ARBA" id="ARBA00004245"/>
    </source>
</evidence>
<protein>
    <submittedName>
        <fullName evidence="12">Wiskott-Aldrich syndrome protein</fullName>
    </submittedName>
</protein>
<feature type="region of interest" description="Disordered" evidence="8">
    <location>
        <begin position="253"/>
        <end position="397"/>
    </location>
</feature>
<dbReference type="GO" id="GO:0007015">
    <property type="term" value="P:actin filament organization"/>
    <property type="evidence" value="ECO:0007669"/>
    <property type="project" value="InterPro"/>
</dbReference>
<dbReference type="EMBL" id="JAKWFO010000004">
    <property type="protein sequence ID" value="KAI9637250.1"/>
    <property type="molecule type" value="Genomic_DNA"/>
</dbReference>
<reference evidence="12" key="1">
    <citation type="journal article" date="2022" name="G3 (Bethesda)">
        <title>High quality genome of the basidiomycete yeast Dioszegia hungarica PDD-24b-2 isolated from cloud water.</title>
        <authorList>
            <person name="Jarrige D."/>
            <person name="Haridas S."/>
            <person name="Bleykasten-Grosshans C."/>
            <person name="Joly M."/>
            <person name="Nadalig T."/>
            <person name="Sancelme M."/>
            <person name="Vuilleumier S."/>
            <person name="Grigoriev I.V."/>
            <person name="Amato P."/>
            <person name="Bringel F."/>
        </authorList>
    </citation>
    <scope>NUCLEOTIDE SEQUENCE</scope>
    <source>
        <strain evidence="12">PDD-24b-2</strain>
    </source>
</reference>
<dbReference type="RefSeq" id="XP_052947027.1">
    <property type="nucleotide sequence ID" value="XM_053092307.1"/>
</dbReference>